<comment type="caution">
    <text evidence="2">The sequence shown here is derived from an EMBL/GenBank/DDBJ whole genome shotgun (WGS) entry which is preliminary data.</text>
</comment>
<keyword evidence="3" id="KW-1185">Reference proteome</keyword>
<evidence type="ECO:0000313" key="3">
    <source>
        <dbReference type="Proteomes" id="UP000176998"/>
    </source>
</evidence>
<evidence type="ECO:0000313" key="2">
    <source>
        <dbReference type="EMBL" id="OHE93898.1"/>
    </source>
</evidence>
<gene>
    <name evidence="2" type="ORF">CORC01_10797</name>
</gene>
<name>A0A1G4AXK8_9PEZI</name>
<dbReference type="RefSeq" id="XP_022471062.1">
    <property type="nucleotide sequence ID" value="XM_022622424.1"/>
</dbReference>
<reference evidence="2 3" key="1">
    <citation type="submission" date="2016-09" db="EMBL/GenBank/DDBJ databases">
        <authorList>
            <person name="Capua I."/>
            <person name="De Benedictis P."/>
            <person name="Joannis T."/>
            <person name="Lombin L.H."/>
            <person name="Cattoli G."/>
        </authorList>
    </citation>
    <scope>NUCLEOTIDE SEQUENCE [LARGE SCALE GENOMIC DNA]</scope>
    <source>
        <strain evidence="2 3">IMI 309357</strain>
    </source>
</reference>
<proteinExistence type="predicted"/>
<dbReference type="Proteomes" id="UP000176998">
    <property type="component" value="Unassembled WGS sequence"/>
</dbReference>
<accession>A0A1G4AXK8</accession>
<protein>
    <submittedName>
        <fullName evidence="2">Uncharacterized protein</fullName>
    </submittedName>
</protein>
<organism evidence="2 3">
    <name type="scientific">Colletotrichum orchidophilum</name>
    <dbReference type="NCBI Taxonomy" id="1209926"/>
    <lineage>
        <taxon>Eukaryota</taxon>
        <taxon>Fungi</taxon>
        <taxon>Dikarya</taxon>
        <taxon>Ascomycota</taxon>
        <taxon>Pezizomycotina</taxon>
        <taxon>Sordariomycetes</taxon>
        <taxon>Hypocreomycetidae</taxon>
        <taxon>Glomerellales</taxon>
        <taxon>Glomerellaceae</taxon>
        <taxon>Colletotrichum</taxon>
    </lineage>
</organism>
<evidence type="ECO:0000256" key="1">
    <source>
        <dbReference type="SAM" id="MobiDB-lite"/>
    </source>
</evidence>
<feature type="region of interest" description="Disordered" evidence="1">
    <location>
        <begin position="1"/>
        <end position="20"/>
    </location>
</feature>
<dbReference type="AlphaFoldDB" id="A0A1G4AXK8"/>
<sequence length="71" mass="7612">MLLGSVGPATERTRAKRNSEASLFGTGGSQVTLKDMDAYCTFAKSRGWSGRQVCTTPAPRIARERLKGHAA</sequence>
<dbReference type="GeneID" id="34563934"/>
<dbReference type="EMBL" id="MJBS01000110">
    <property type="protein sequence ID" value="OHE93898.1"/>
    <property type="molecule type" value="Genomic_DNA"/>
</dbReference>